<evidence type="ECO:0000256" key="1">
    <source>
        <dbReference type="ARBA" id="ARBA00022729"/>
    </source>
</evidence>
<protein>
    <submittedName>
        <fullName evidence="3">Por secretion system C-terminal sorting domain-containing protein</fullName>
    </submittedName>
</protein>
<proteinExistence type="predicted"/>
<dbReference type="PANTHER" id="PTHR46580">
    <property type="entry name" value="SENSOR KINASE-RELATED"/>
    <property type="match status" value="1"/>
</dbReference>
<dbReference type="Gene3D" id="4.10.1080.10">
    <property type="entry name" value="TSP type-3 repeat"/>
    <property type="match status" value="1"/>
</dbReference>
<keyword evidence="4" id="KW-1185">Reference proteome</keyword>
<dbReference type="EMBL" id="FZOK01000027">
    <property type="protein sequence ID" value="SNS77102.1"/>
    <property type="molecule type" value="Genomic_DNA"/>
</dbReference>
<evidence type="ECO:0000259" key="2">
    <source>
        <dbReference type="Pfam" id="PF18962"/>
    </source>
</evidence>
<organism evidence="3 4">
    <name type="scientific">Belliella buryatensis</name>
    <dbReference type="NCBI Taxonomy" id="1500549"/>
    <lineage>
        <taxon>Bacteria</taxon>
        <taxon>Pseudomonadati</taxon>
        <taxon>Bacteroidota</taxon>
        <taxon>Cytophagia</taxon>
        <taxon>Cytophagales</taxon>
        <taxon>Cyclobacteriaceae</taxon>
        <taxon>Belliella</taxon>
    </lineage>
</organism>
<dbReference type="SUPFAM" id="SSF69318">
    <property type="entry name" value="Integrin alpha N-terminal domain"/>
    <property type="match status" value="1"/>
</dbReference>
<sequence length="1040" mass="117288">MKKIIFIILGLSLSFNLLSSKLYFFTGDQLQSFESRIKPFEIKNYEISQLSFEDSLKSNRLFNGGDLDSDNDGIPDHLDNCPYLYNPGQEDLDNDGIGDICTWSRILLDNSISILEDMVVGDFIHTDKILNPIQKDLYTIKIESESEYFDQNDSKKLILKKSLEQVKKDLFKIPVELKSSNQSDKIIDTLEIRIIRKLEWQPNKGDPQNGYVPYYYFSKVRGAIAHEDSIIGPDQFFPLGNQKNFNFIDLNNDGILDLVGEQHQIWSSRTNSQFYIGRNGRPIYLKFNPNWTITAYNEDREKPDQLFHNADLFVVADFDGDGISELVTLGEHYHSAFIDYPDGEEKNLAKNVFKDLGFIENKDYNEWGARPIRYYKYENGRYFDITNEKIENLNNDGNPFVSVFGHAIGDIDNDGDIDLVLSVQTSNGRQLNVLINDGNGNFLGTFFNEDQFGYSTGPEGPNLLIDINEDGNLDYFFSGSIGQNSGKIGYLLGNGDGTFNISNPIFIPELASNFGLATKDIYTADLDADCKEEIILYRSTGFGADHLVDDEDDFFNEILILKISNGTITNVTNSFIPENSTSRMTAAVSTLEFQDIDGDGYKDLIPVFFADKKFTEWQISNGWGGSFNGYWKPDYEGLVYFKFQNGKFITKEIGHFSYTAEFPFYSINEQSENMGAKFFIRDIDGDGIAEIIHHPFIGTNLIVFVKDITPPVVLLKNISSFKLNENQLLSIEFEDLDNGTFDDVRIDSIKLSKTNFNCSNLGTNEIDIEVVDHAGNITKANFKFILYPSFNLKDLTIPLPDNGVINLSFEEFLSSDLPNCTFKEVLLSKSSFSCTDLGENIIIFTARDAAGNESSIEVGVNVVDEIKPVIKSKNSYTIQLDSEGKAVLKWEDIDEGSTDNCGIVERILSKTEFTRDDNGEQTIIYTVKDASGNEATAEIKVRVDVILSTPTINPEKESDIKLFPNPAKNSLSLDFQKMINPDEFVLEIVDATGRSMGVINTVEYSGKSLRIDTSGLSNGIHFIRISSERSLKVLKFIIER</sequence>
<accession>A0A239H7A1</accession>
<dbReference type="Proteomes" id="UP000198480">
    <property type="component" value="Unassembled WGS sequence"/>
</dbReference>
<dbReference type="InterPro" id="IPR026444">
    <property type="entry name" value="Secre_tail"/>
</dbReference>
<dbReference type="Gene3D" id="2.60.40.10">
    <property type="entry name" value="Immunoglobulins"/>
    <property type="match status" value="1"/>
</dbReference>
<reference evidence="4" key="1">
    <citation type="submission" date="2017-06" db="EMBL/GenBank/DDBJ databases">
        <authorList>
            <person name="Varghese N."/>
            <person name="Submissions S."/>
        </authorList>
    </citation>
    <scope>NUCLEOTIDE SEQUENCE [LARGE SCALE GENOMIC DNA]</scope>
    <source>
        <strain evidence="4">5C</strain>
    </source>
</reference>
<gene>
    <name evidence="3" type="ORF">SAMN06295967_1277</name>
</gene>
<dbReference type="InterPro" id="IPR028994">
    <property type="entry name" value="Integrin_alpha_N"/>
</dbReference>
<dbReference type="OrthoDB" id="9816120at2"/>
<dbReference type="InterPro" id="IPR013517">
    <property type="entry name" value="FG-GAP"/>
</dbReference>
<dbReference type="Gene3D" id="2.130.10.130">
    <property type="entry name" value="Integrin alpha, N-terminal"/>
    <property type="match status" value="1"/>
</dbReference>
<dbReference type="InterPro" id="IPR028974">
    <property type="entry name" value="TSP_type-3_rpt"/>
</dbReference>
<dbReference type="AlphaFoldDB" id="A0A239H7A1"/>
<dbReference type="NCBIfam" id="TIGR04183">
    <property type="entry name" value="Por_Secre_tail"/>
    <property type="match status" value="1"/>
</dbReference>
<dbReference type="InterPro" id="IPR013783">
    <property type="entry name" value="Ig-like_fold"/>
</dbReference>
<name>A0A239H7A1_9BACT</name>
<dbReference type="Pfam" id="PF18962">
    <property type="entry name" value="Por_Secre_tail"/>
    <property type="match status" value="1"/>
</dbReference>
<dbReference type="GO" id="GO:0005509">
    <property type="term" value="F:calcium ion binding"/>
    <property type="evidence" value="ECO:0007669"/>
    <property type="project" value="InterPro"/>
</dbReference>
<keyword evidence="1" id="KW-0732">Signal</keyword>
<dbReference type="RefSeq" id="WP_089242517.1">
    <property type="nucleotide sequence ID" value="NZ_FZOK01000027.1"/>
</dbReference>
<dbReference type="Pfam" id="PF13517">
    <property type="entry name" value="FG-GAP_3"/>
    <property type="match status" value="1"/>
</dbReference>
<evidence type="ECO:0000313" key="4">
    <source>
        <dbReference type="Proteomes" id="UP000198480"/>
    </source>
</evidence>
<feature type="domain" description="Secretion system C-terminal sorting" evidence="2">
    <location>
        <begin position="962"/>
        <end position="1038"/>
    </location>
</feature>
<evidence type="ECO:0000313" key="3">
    <source>
        <dbReference type="EMBL" id="SNS77102.1"/>
    </source>
</evidence>